<sequence>MTAIEKCAWEEFVCFCRSDILPKRLSIHWRRLWDHDCRWAAVTTYTVVARLLVSPSGREMSTDELISAGSAGRAGRADTRPFRRCETIRLIRYSWNSKFHYCGPTLLKL</sequence>
<keyword evidence="2" id="KW-1185">Reference proteome</keyword>
<reference evidence="1 2" key="1">
    <citation type="journal article" date="2019" name="Commun. Biol.">
        <title>The bagworm genome reveals a unique fibroin gene that provides high tensile strength.</title>
        <authorList>
            <person name="Kono N."/>
            <person name="Nakamura H."/>
            <person name="Ohtoshi R."/>
            <person name="Tomita M."/>
            <person name="Numata K."/>
            <person name="Arakawa K."/>
        </authorList>
    </citation>
    <scope>NUCLEOTIDE SEQUENCE [LARGE SCALE GENOMIC DNA]</scope>
</reference>
<organism evidence="1 2">
    <name type="scientific">Eumeta variegata</name>
    <name type="common">Bagworm moth</name>
    <name type="synonym">Eumeta japonica</name>
    <dbReference type="NCBI Taxonomy" id="151549"/>
    <lineage>
        <taxon>Eukaryota</taxon>
        <taxon>Metazoa</taxon>
        <taxon>Ecdysozoa</taxon>
        <taxon>Arthropoda</taxon>
        <taxon>Hexapoda</taxon>
        <taxon>Insecta</taxon>
        <taxon>Pterygota</taxon>
        <taxon>Neoptera</taxon>
        <taxon>Endopterygota</taxon>
        <taxon>Lepidoptera</taxon>
        <taxon>Glossata</taxon>
        <taxon>Ditrysia</taxon>
        <taxon>Tineoidea</taxon>
        <taxon>Psychidae</taxon>
        <taxon>Oiketicinae</taxon>
        <taxon>Eumeta</taxon>
    </lineage>
</organism>
<evidence type="ECO:0000313" key="2">
    <source>
        <dbReference type="Proteomes" id="UP000299102"/>
    </source>
</evidence>
<protein>
    <submittedName>
        <fullName evidence="1">Uncharacterized protein</fullName>
    </submittedName>
</protein>
<dbReference type="Proteomes" id="UP000299102">
    <property type="component" value="Unassembled WGS sequence"/>
</dbReference>
<comment type="caution">
    <text evidence="1">The sequence shown here is derived from an EMBL/GenBank/DDBJ whole genome shotgun (WGS) entry which is preliminary data.</text>
</comment>
<dbReference type="AlphaFoldDB" id="A0A4C1UGK4"/>
<dbReference type="EMBL" id="BGZK01000169">
    <property type="protein sequence ID" value="GBP25112.1"/>
    <property type="molecule type" value="Genomic_DNA"/>
</dbReference>
<name>A0A4C1UGK4_EUMVA</name>
<evidence type="ECO:0000313" key="1">
    <source>
        <dbReference type="EMBL" id="GBP25112.1"/>
    </source>
</evidence>
<gene>
    <name evidence="1" type="ORF">EVAR_19593_1</name>
</gene>
<proteinExistence type="predicted"/>
<accession>A0A4C1UGK4</accession>